<dbReference type="RefSeq" id="WP_220747037.1">
    <property type="nucleotide sequence ID" value="NZ_BPFH01000001.1"/>
</dbReference>
<dbReference type="Gene3D" id="2.60.40.1890">
    <property type="entry name" value="PCu(A)C copper chaperone"/>
    <property type="match status" value="1"/>
</dbReference>
<comment type="caution">
    <text evidence="3">The sequence shown here is derived from an EMBL/GenBank/DDBJ whole genome shotgun (WGS) entry which is preliminary data.</text>
</comment>
<dbReference type="InterPro" id="IPR036182">
    <property type="entry name" value="PCuAC_sf"/>
</dbReference>
<feature type="chain" id="PRO_5046456001" description="Copper(I)-binding protein" evidence="2">
    <location>
        <begin position="21"/>
        <end position="191"/>
    </location>
</feature>
<dbReference type="Pfam" id="PF04314">
    <property type="entry name" value="PCuAC"/>
    <property type="match status" value="1"/>
</dbReference>
<dbReference type="SUPFAM" id="SSF110087">
    <property type="entry name" value="DR1885-like metal-binding protein"/>
    <property type="match status" value="1"/>
</dbReference>
<name>A0ABQ4NGF8_9RHOB</name>
<dbReference type="PANTHER" id="PTHR36302:SF1">
    <property type="entry name" value="COPPER CHAPERONE PCU(A)C"/>
    <property type="match status" value="1"/>
</dbReference>
<accession>A0ABQ4NGF8</accession>
<proteinExistence type="predicted"/>
<gene>
    <name evidence="3" type="ORF">JANAI62_01200</name>
</gene>
<protein>
    <recommendedName>
        <fullName evidence="5">Copper(I)-binding protein</fullName>
    </recommendedName>
</protein>
<dbReference type="InterPro" id="IPR007410">
    <property type="entry name" value="LpqE-like"/>
</dbReference>
<keyword evidence="2" id="KW-0732">Signal</keyword>
<keyword evidence="4" id="KW-1185">Reference proteome</keyword>
<evidence type="ECO:0000313" key="3">
    <source>
        <dbReference type="EMBL" id="GIT93497.1"/>
    </source>
</evidence>
<evidence type="ECO:0000256" key="2">
    <source>
        <dbReference type="SAM" id="SignalP"/>
    </source>
</evidence>
<evidence type="ECO:0000256" key="1">
    <source>
        <dbReference type="SAM" id="MobiDB-lite"/>
    </source>
</evidence>
<evidence type="ECO:0000313" key="4">
    <source>
        <dbReference type="Proteomes" id="UP000786693"/>
    </source>
</evidence>
<evidence type="ECO:0008006" key="5">
    <source>
        <dbReference type="Google" id="ProtNLM"/>
    </source>
</evidence>
<dbReference type="EMBL" id="BPFH01000001">
    <property type="protein sequence ID" value="GIT93497.1"/>
    <property type="molecule type" value="Genomic_DNA"/>
</dbReference>
<sequence>MRNFLAVTAVTVFTTATLTAALWADTVDGLSVSQPMLRATAPGAPVAGGYLVITNPTEADDLLVAATIDLDTVGRVELHEMTMADGVMMMSEVEGGIPVPAGETVVLQPGGLHLMLMGLTGPLEAGATHEVTLTFEQAGEMSVTAPVATLGDIRAAFEGMGGMDAGHGHGDHGHGHGHKHEHSGHGKHEGH</sequence>
<dbReference type="InterPro" id="IPR058248">
    <property type="entry name" value="Lxx211020-like"/>
</dbReference>
<dbReference type="PANTHER" id="PTHR36302">
    <property type="entry name" value="BLR7088 PROTEIN"/>
    <property type="match status" value="1"/>
</dbReference>
<organism evidence="3 4">
    <name type="scientific">Jannaschia pagri</name>
    <dbReference type="NCBI Taxonomy" id="2829797"/>
    <lineage>
        <taxon>Bacteria</taxon>
        <taxon>Pseudomonadati</taxon>
        <taxon>Pseudomonadota</taxon>
        <taxon>Alphaproteobacteria</taxon>
        <taxon>Rhodobacterales</taxon>
        <taxon>Roseobacteraceae</taxon>
        <taxon>Jannaschia</taxon>
    </lineage>
</organism>
<dbReference type="Proteomes" id="UP000786693">
    <property type="component" value="Unassembled WGS sequence"/>
</dbReference>
<feature type="signal peptide" evidence="2">
    <location>
        <begin position="1"/>
        <end position="20"/>
    </location>
</feature>
<feature type="region of interest" description="Disordered" evidence="1">
    <location>
        <begin position="161"/>
        <end position="191"/>
    </location>
</feature>
<reference evidence="3 4" key="1">
    <citation type="submission" date="2021-05" db="EMBL/GenBank/DDBJ databases">
        <title>Bacteria Genome sequencing.</title>
        <authorList>
            <person name="Takabe Y."/>
            <person name="Nakajima Y."/>
            <person name="Suzuki S."/>
            <person name="Shiozaki T."/>
        </authorList>
    </citation>
    <scope>NUCLEOTIDE SEQUENCE [LARGE SCALE GENOMIC DNA]</scope>
    <source>
        <strain evidence="3 4">AI_62</strain>
    </source>
</reference>